<keyword evidence="6" id="KW-0812">Transmembrane</keyword>
<feature type="transmembrane region" description="Helical" evidence="6">
    <location>
        <begin position="119"/>
        <end position="140"/>
    </location>
</feature>
<protein>
    <submittedName>
        <fullName evidence="9">Uncharacterized protein At1g43920, Chloroplastic-like</fullName>
    </submittedName>
</protein>
<dbReference type="InterPro" id="IPR010666">
    <property type="entry name" value="Znf_GRF"/>
</dbReference>
<reference evidence="8" key="1">
    <citation type="journal article" date="2014" name="Nat. Commun.">
        <title>The emerging biofuel crop Camelina sativa retains a highly undifferentiated hexaploid genome structure.</title>
        <authorList>
            <person name="Kagale S."/>
            <person name="Koh C."/>
            <person name="Nixon J."/>
            <person name="Bollina V."/>
            <person name="Clarke W.E."/>
            <person name="Tuteja R."/>
            <person name="Spillane C."/>
            <person name="Robinson S.J."/>
            <person name="Links M.G."/>
            <person name="Clarke C."/>
            <person name="Higgins E.E."/>
            <person name="Huebert T."/>
            <person name="Sharpe A.G."/>
            <person name="Parkin I.A."/>
        </authorList>
    </citation>
    <scope>NUCLEOTIDE SEQUENCE [LARGE SCALE GENOMIC DNA]</scope>
    <source>
        <strain evidence="8">cv. DH55</strain>
    </source>
</reference>
<evidence type="ECO:0000256" key="2">
    <source>
        <dbReference type="ARBA" id="ARBA00022771"/>
    </source>
</evidence>
<keyword evidence="1" id="KW-0479">Metal-binding</keyword>
<organism evidence="8 9">
    <name type="scientific">Camelina sativa</name>
    <name type="common">False flax</name>
    <name type="synonym">Myagrum sativum</name>
    <dbReference type="NCBI Taxonomy" id="90675"/>
    <lineage>
        <taxon>Eukaryota</taxon>
        <taxon>Viridiplantae</taxon>
        <taxon>Streptophyta</taxon>
        <taxon>Embryophyta</taxon>
        <taxon>Tracheophyta</taxon>
        <taxon>Spermatophyta</taxon>
        <taxon>Magnoliopsida</taxon>
        <taxon>eudicotyledons</taxon>
        <taxon>Gunneridae</taxon>
        <taxon>Pentapetalae</taxon>
        <taxon>rosids</taxon>
        <taxon>malvids</taxon>
        <taxon>Brassicales</taxon>
        <taxon>Brassicaceae</taxon>
        <taxon>Camelineae</taxon>
        <taxon>Camelina</taxon>
    </lineage>
</organism>
<dbReference type="PROSITE" id="PS51999">
    <property type="entry name" value="ZF_GRF"/>
    <property type="match status" value="1"/>
</dbReference>
<evidence type="ECO:0000313" key="9">
    <source>
        <dbReference type="RefSeq" id="XP_019085368.1"/>
    </source>
</evidence>
<keyword evidence="2 4" id="KW-0863">Zinc-finger</keyword>
<dbReference type="GeneID" id="109126325"/>
<sequence length="152" mass="17184">MSCNFGLSSCENRGRGCHGFPSKCHCGLDAAIYTSCTKQNPGRPYFQCPTRGDEHLFKWVEEGVYEEVVEALPKISIINNEISNARSEVAVEIDGLKTRIEELKEDAMWSKRELKKWKLMILCLVCLCVTIIVIVIVILMCKTSKGTFVLDY</sequence>
<dbReference type="PANTHER" id="PTHR33248">
    <property type="entry name" value="ZINC ION-BINDING PROTEIN"/>
    <property type="match status" value="1"/>
</dbReference>
<evidence type="ECO:0000256" key="6">
    <source>
        <dbReference type="SAM" id="Phobius"/>
    </source>
</evidence>
<evidence type="ECO:0000256" key="5">
    <source>
        <dbReference type="SAM" id="Coils"/>
    </source>
</evidence>
<evidence type="ECO:0000259" key="7">
    <source>
        <dbReference type="PROSITE" id="PS51999"/>
    </source>
</evidence>
<evidence type="ECO:0000256" key="3">
    <source>
        <dbReference type="ARBA" id="ARBA00022833"/>
    </source>
</evidence>
<keyword evidence="6" id="KW-1133">Transmembrane helix</keyword>
<keyword evidence="3" id="KW-0862">Zinc</keyword>
<dbReference type="Proteomes" id="UP000694864">
    <property type="component" value="Chromosome 9"/>
</dbReference>
<reference evidence="9" key="2">
    <citation type="submission" date="2025-08" db="UniProtKB">
        <authorList>
            <consortium name="RefSeq"/>
        </authorList>
    </citation>
    <scope>IDENTIFICATION</scope>
    <source>
        <tissue evidence="9">Leaf</tissue>
    </source>
</reference>
<proteinExistence type="predicted"/>
<dbReference type="RefSeq" id="XP_019085368.1">
    <property type="nucleotide sequence ID" value="XM_019229823.1"/>
</dbReference>
<feature type="domain" description="GRF-type" evidence="7">
    <location>
        <begin position="24"/>
        <end position="63"/>
    </location>
</feature>
<keyword evidence="8" id="KW-1185">Reference proteome</keyword>
<evidence type="ECO:0000256" key="4">
    <source>
        <dbReference type="PROSITE-ProRule" id="PRU01343"/>
    </source>
</evidence>
<evidence type="ECO:0000313" key="8">
    <source>
        <dbReference type="Proteomes" id="UP000694864"/>
    </source>
</evidence>
<keyword evidence="6" id="KW-0472">Membrane</keyword>
<feature type="coiled-coil region" evidence="5">
    <location>
        <begin position="86"/>
        <end position="113"/>
    </location>
</feature>
<keyword evidence="5" id="KW-0175">Coiled coil</keyword>
<name>A0ABM1QF30_CAMSA</name>
<gene>
    <name evidence="9" type="primary">LOC109126325</name>
</gene>
<evidence type="ECO:0000256" key="1">
    <source>
        <dbReference type="ARBA" id="ARBA00022723"/>
    </source>
</evidence>
<accession>A0ABM1QF30</accession>